<evidence type="ECO:0000256" key="4">
    <source>
        <dbReference type="ARBA" id="ARBA00022884"/>
    </source>
</evidence>
<dbReference type="InterPro" id="IPR049560">
    <property type="entry name" value="MeTrfase_RsmB-F_NOP2_cat"/>
</dbReference>
<feature type="active site" description="Nucleophile" evidence="5">
    <location>
        <position position="315"/>
    </location>
</feature>
<dbReference type="GO" id="GO:0001510">
    <property type="term" value="P:RNA methylation"/>
    <property type="evidence" value="ECO:0007669"/>
    <property type="project" value="InterPro"/>
</dbReference>
<feature type="domain" description="SAM-dependent MTase RsmB/NOP-type" evidence="6">
    <location>
        <begin position="300"/>
        <end position="398"/>
    </location>
</feature>
<dbReference type="STRING" id="188477.A0A433U126"/>
<keyword evidence="3 5" id="KW-0949">S-adenosyl-L-methionine</keyword>
<dbReference type="InterPro" id="IPR036974">
    <property type="entry name" value="PUA_sf"/>
</dbReference>
<organism evidence="7 8">
    <name type="scientific">Elysia chlorotica</name>
    <name type="common">Eastern emerald elysia</name>
    <name type="synonym">Sea slug</name>
    <dbReference type="NCBI Taxonomy" id="188477"/>
    <lineage>
        <taxon>Eukaryota</taxon>
        <taxon>Metazoa</taxon>
        <taxon>Spiralia</taxon>
        <taxon>Lophotrochozoa</taxon>
        <taxon>Mollusca</taxon>
        <taxon>Gastropoda</taxon>
        <taxon>Heterobranchia</taxon>
        <taxon>Euthyneura</taxon>
        <taxon>Panpulmonata</taxon>
        <taxon>Sacoglossa</taxon>
        <taxon>Placobranchoidea</taxon>
        <taxon>Plakobranchidae</taxon>
        <taxon>Elysia</taxon>
    </lineage>
</organism>
<sequence length="404" mass="43138">MAIQLDVGVLACLRSGDFKAEVESLERYLQVLTRPPMFTTLRIDRSCITAEEAEEKICQSLEEQSLKSGVATFPMFWHKDFDDCLVLQNRGPNSVDTVEKEVMVDLACGMAVLRGANIFIQGIMAAPTSLAKGDAVSVFADLDKKCLKGLTTKYTGRKLFVGNGISQVSRADVFNAHSESLRGLAVLMTQPVYEAPCLSELAFPWLVAQNLPSIACVHALDPRPGQAVLDMCAAPGGKTSHIAALMEHRGSVVALEKSGQRAKKLEKMGLPGVQVFTFDATKALSPGAEAVSGEQHAGPAADLLKPHGVLVYSTCTITAAENEEQVAKLLAKRPDLQLVAPSVQLGKGGLRGSQLTAEQSSMVQRFDPGELLSCPGPASGDLHNVDTIGFFIAKFVKAGQKEGT</sequence>
<proteinExistence type="inferred from homology"/>
<evidence type="ECO:0000313" key="8">
    <source>
        <dbReference type="Proteomes" id="UP000271974"/>
    </source>
</evidence>
<protein>
    <recommendedName>
        <fullName evidence="6">SAM-dependent MTase RsmB/NOP-type domain-containing protein</fullName>
    </recommendedName>
</protein>
<dbReference type="InterPro" id="IPR001678">
    <property type="entry name" value="MeTrfase_RsmB-F_NOP2_dom"/>
</dbReference>
<keyword evidence="4 5" id="KW-0694">RNA-binding</keyword>
<name>A0A433U126_ELYCH</name>
<dbReference type="GO" id="GO:0003723">
    <property type="term" value="F:RNA binding"/>
    <property type="evidence" value="ECO:0007669"/>
    <property type="project" value="UniProtKB-UniRule"/>
</dbReference>
<evidence type="ECO:0000256" key="5">
    <source>
        <dbReference type="PROSITE-ProRule" id="PRU01023"/>
    </source>
</evidence>
<feature type="binding site" evidence="5">
    <location>
        <begin position="232"/>
        <end position="238"/>
    </location>
    <ligand>
        <name>S-adenosyl-L-methionine</name>
        <dbReference type="ChEBI" id="CHEBI:59789"/>
    </ligand>
</feature>
<evidence type="ECO:0000313" key="7">
    <source>
        <dbReference type="EMBL" id="RUS87554.1"/>
    </source>
</evidence>
<dbReference type="GO" id="GO:0008173">
    <property type="term" value="F:RNA methyltransferase activity"/>
    <property type="evidence" value="ECO:0007669"/>
    <property type="project" value="InterPro"/>
</dbReference>
<comment type="similarity">
    <text evidence="5">Belongs to the class I-like SAM-binding methyltransferase superfamily. RsmB/NOP family.</text>
</comment>
<gene>
    <name evidence="7" type="ORF">EGW08_004660</name>
</gene>
<dbReference type="PANTHER" id="PTHR22807:SF34">
    <property type="entry name" value="TRNA (CYTOSINE(72)-C(5))-METHYLTRANSFERASE NSUN6"/>
    <property type="match status" value="1"/>
</dbReference>
<comment type="caution">
    <text evidence="7">The sequence shown here is derived from an EMBL/GenBank/DDBJ whole genome shotgun (WGS) entry which is preliminary data.</text>
</comment>
<dbReference type="EMBL" id="RQTK01000107">
    <property type="protein sequence ID" value="RUS87554.1"/>
    <property type="molecule type" value="Genomic_DNA"/>
</dbReference>
<dbReference type="SUPFAM" id="SSF53335">
    <property type="entry name" value="S-adenosyl-L-methionine-dependent methyltransferases"/>
    <property type="match status" value="1"/>
</dbReference>
<evidence type="ECO:0000256" key="2">
    <source>
        <dbReference type="ARBA" id="ARBA00022679"/>
    </source>
</evidence>
<dbReference type="SUPFAM" id="SSF88697">
    <property type="entry name" value="PUA domain-like"/>
    <property type="match status" value="1"/>
</dbReference>
<dbReference type="AlphaFoldDB" id="A0A433U126"/>
<dbReference type="InterPro" id="IPR029063">
    <property type="entry name" value="SAM-dependent_MTases_sf"/>
</dbReference>
<dbReference type="Gene3D" id="3.40.50.150">
    <property type="entry name" value="Vaccinia Virus protein VP39"/>
    <property type="match status" value="2"/>
</dbReference>
<dbReference type="InterPro" id="IPR015947">
    <property type="entry name" value="PUA-like_sf"/>
</dbReference>
<evidence type="ECO:0000256" key="3">
    <source>
        <dbReference type="ARBA" id="ARBA00022691"/>
    </source>
</evidence>
<keyword evidence="2 5" id="KW-0808">Transferase</keyword>
<keyword evidence="8" id="KW-1185">Reference proteome</keyword>
<evidence type="ECO:0000259" key="6">
    <source>
        <dbReference type="PROSITE" id="PS51686"/>
    </source>
</evidence>
<dbReference type="PANTHER" id="PTHR22807">
    <property type="entry name" value="NOP2 YEAST -RELATED NOL1/NOP2/FMU SUN DOMAIN-CONTAINING"/>
    <property type="match status" value="1"/>
</dbReference>
<dbReference type="Gene3D" id="2.30.130.10">
    <property type="entry name" value="PUA domain"/>
    <property type="match status" value="1"/>
</dbReference>
<evidence type="ECO:0000256" key="1">
    <source>
        <dbReference type="ARBA" id="ARBA00022603"/>
    </source>
</evidence>
<dbReference type="PROSITE" id="PS51686">
    <property type="entry name" value="SAM_MT_RSMB_NOP"/>
    <property type="match status" value="2"/>
</dbReference>
<dbReference type="InterPro" id="IPR023267">
    <property type="entry name" value="RCMT"/>
</dbReference>
<accession>A0A433U126</accession>
<keyword evidence="1 5" id="KW-0489">Methyltransferase</keyword>
<dbReference type="Pfam" id="PF01189">
    <property type="entry name" value="Methyltr_RsmB-F"/>
    <property type="match status" value="2"/>
</dbReference>
<dbReference type="CDD" id="cd21150">
    <property type="entry name" value="PUA_NSun6-like"/>
    <property type="match status" value="1"/>
</dbReference>
<comment type="caution">
    <text evidence="5">Lacks conserved residue(s) required for the propagation of feature annotation.</text>
</comment>
<dbReference type="PROSITE" id="PS50890">
    <property type="entry name" value="PUA"/>
    <property type="match status" value="1"/>
</dbReference>
<feature type="domain" description="SAM-dependent MTase RsmB/NOP-type" evidence="6">
    <location>
        <begin position="130"/>
        <end position="267"/>
    </location>
</feature>
<feature type="binding site" evidence="5">
    <location>
        <position position="256"/>
    </location>
    <ligand>
        <name>S-adenosyl-L-methionine</name>
        <dbReference type="ChEBI" id="CHEBI:59789"/>
    </ligand>
</feature>
<dbReference type="Proteomes" id="UP000271974">
    <property type="component" value="Unassembled WGS sequence"/>
</dbReference>
<dbReference type="OrthoDB" id="260824at2759"/>
<reference evidence="7 8" key="1">
    <citation type="submission" date="2019-01" db="EMBL/GenBank/DDBJ databases">
        <title>A draft genome assembly of the solar-powered sea slug Elysia chlorotica.</title>
        <authorList>
            <person name="Cai H."/>
            <person name="Li Q."/>
            <person name="Fang X."/>
            <person name="Li J."/>
            <person name="Curtis N.E."/>
            <person name="Altenburger A."/>
            <person name="Shibata T."/>
            <person name="Feng M."/>
            <person name="Maeda T."/>
            <person name="Schwartz J.A."/>
            <person name="Shigenobu S."/>
            <person name="Lundholm N."/>
            <person name="Nishiyama T."/>
            <person name="Yang H."/>
            <person name="Hasebe M."/>
            <person name="Li S."/>
            <person name="Pierce S.K."/>
            <person name="Wang J."/>
        </authorList>
    </citation>
    <scope>NUCLEOTIDE SEQUENCE [LARGE SCALE GENOMIC DNA]</scope>
    <source>
        <strain evidence="7">EC2010</strain>
        <tissue evidence="7">Whole organism of an adult</tissue>
    </source>
</reference>